<accession>A0A391P0C5</accession>
<gene>
    <name evidence="1" type="ORF">KGMB01110_08060</name>
</gene>
<evidence type="ECO:0008006" key="3">
    <source>
        <dbReference type="Google" id="ProtNLM"/>
    </source>
</evidence>
<dbReference type="AlphaFoldDB" id="A0A391P0C5"/>
<reference evidence="2" key="1">
    <citation type="submission" date="2018-09" db="EMBL/GenBank/DDBJ databases">
        <title>Draft Genome Sequence of Mediterraneibacter sp. KCTC 15684.</title>
        <authorList>
            <person name="Kim J.S."/>
            <person name="Han K.I."/>
            <person name="Suh M.K."/>
            <person name="Lee K.C."/>
            <person name="Eom M.K."/>
            <person name="Lee J.H."/>
            <person name="Park S.H."/>
            <person name="Kang S.W."/>
            <person name="Park J.E."/>
            <person name="Oh B.S."/>
            <person name="Yu S.Y."/>
            <person name="Choi S.H."/>
            <person name="Lee D.H."/>
            <person name="Yoon H."/>
            <person name="Kim B."/>
            <person name="Yang S.J."/>
            <person name="Lee J.S."/>
        </authorList>
    </citation>
    <scope>NUCLEOTIDE SEQUENCE [LARGE SCALE GENOMIC DNA]</scope>
    <source>
        <strain evidence="2">KCTC 15684</strain>
    </source>
</reference>
<dbReference type="PANTHER" id="PTHR35866:SF2">
    <property type="entry name" value="YKGJ FAMILY CYSTEINE CLUSTER PROTEIN"/>
    <property type="match status" value="1"/>
</dbReference>
<organism evidence="1 2">
    <name type="scientific">Mediterraneibacter butyricigenes</name>
    <dbReference type="NCBI Taxonomy" id="2316025"/>
    <lineage>
        <taxon>Bacteria</taxon>
        <taxon>Bacillati</taxon>
        <taxon>Bacillota</taxon>
        <taxon>Clostridia</taxon>
        <taxon>Lachnospirales</taxon>
        <taxon>Lachnospiraceae</taxon>
        <taxon>Mediterraneibacter</taxon>
    </lineage>
</organism>
<name>A0A391P0C5_9FIRM</name>
<evidence type="ECO:0000313" key="2">
    <source>
        <dbReference type="Proteomes" id="UP000265643"/>
    </source>
</evidence>
<dbReference type="InterPro" id="IPR005358">
    <property type="entry name" value="Puta_zinc/iron-chelating_dom"/>
</dbReference>
<dbReference type="Pfam" id="PF03692">
    <property type="entry name" value="CxxCxxCC"/>
    <property type="match status" value="1"/>
</dbReference>
<dbReference type="EMBL" id="BHGK01000001">
    <property type="protein sequence ID" value="GCA66370.1"/>
    <property type="molecule type" value="Genomic_DNA"/>
</dbReference>
<keyword evidence="2" id="KW-1185">Reference proteome</keyword>
<evidence type="ECO:0000313" key="1">
    <source>
        <dbReference type="EMBL" id="GCA66370.1"/>
    </source>
</evidence>
<dbReference type="Proteomes" id="UP000265643">
    <property type="component" value="Unassembled WGS sequence"/>
</dbReference>
<comment type="caution">
    <text evidence="1">The sequence shown here is derived from an EMBL/GenBank/DDBJ whole genome shotgun (WGS) entry which is preliminary data.</text>
</comment>
<dbReference type="RefSeq" id="WP_119297636.1">
    <property type="nucleotide sequence ID" value="NZ_BHGK01000001.1"/>
</dbReference>
<dbReference type="PANTHER" id="PTHR35866">
    <property type="entry name" value="PUTATIVE-RELATED"/>
    <property type="match status" value="1"/>
</dbReference>
<protein>
    <recommendedName>
        <fullName evidence="3">YkgJ family cysteine cluster protein</fullName>
    </recommendedName>
</protein>
<sequence length="245" mass="28269">MKRNVTMAEISDGNLYTANDMVKADCRDCEGCSACCRNMGNSLQLDPYDIWQLSTGLGKNFEEMLQSGWIELGVTDGMILPYLKTNQDAGAGDADVNVDAESKGACPFLNQEGRCKVHAFRPGICRLFPLGRYYEEDGNGFRYFLQIHECQKTDRTKIKVKKWLGIPELKHYEAYIVSWHHLLKTCEESTGELSEEEQKILQMVMLRTFYQTPYPGKNKEDLEQPEQFYEAYEERRQMIREKLGL</sequence>
<proteinExistence type="predicted"/>